<keyword evidence="5" id="KW-1185">Reference proteome</keyword>
<evidence type="ECO:0000259" key="3">
    <source>
        <dbReference type="PROSITE" id="PS50893"/>
    </source>
</evidence>
<dbReference type="Gene3D" id="3.40.50.300">
    <property type="entry name" value="P-loop containing nucleotide triphosphate hydrolases"/>
    <property type="match status" value="1"/>
</dbReference>
<dbReference type="GO" id="GO:0016887">
    <property type="term" value="F:ATP hydrolysis activity"/>
    <property type="evidence" value="ECO:0007669"/>
    <property type="project" value="InterPro"/>
</dbReference>
<evidence type="ECO:0000313" key="4">
    <source>
        <dbReference type="EMBL" id="ANU75985.2"/>
    </source>
</evidence>
<dbReference type="Proteomes" id="UP000092574">
    <property type="component" value="Chromosome"/>
</dbReference>
<evidence type="ECO:0000256" key="1">
    <source>
        <dbReference type="ARBA" id="ARBA00005417"/>
    </source>
</evidence>
<gene>
    <name evidence="4" type="ORF">A4V09_09560</name>
</gene>
<dbReference type="InterPro" id="IPR003439">
    <property type="entry name" value="ABC_transporter-like_ATP-bd"/>
</dbReference>
<dbReference type="GO" id="GO:0005524">
    <property type="term" value="F:ATP binding"/>
    <property type="evidence" value="ECO:0007669"/>
    <property type="project" value="InterPro"/>
</dbReference>
<dbReference type="PROSITE" id="PS50893">
    <property type="entry name" value="ABC_TRANSPORTER_2"/>
    <property type="match status" value="1"/>
</dbReference>
<dbReference type="AlphaFoldDB" id="A0A1C7I8Q6"/>
<dbReference type="InterPro" id="IPR050153">
    <property type="entry name" value="Metal_Ion_Import_ABC"/>
</dbReference>
<dbReference type="PANTHER" id="PTHR42734:SF17">
    <property type="entry name" value="METAL TRANSPORT SYSTEM ATP-BINDING PROTEIN TM_0124-RELATED"/>
    <property type="match status" value="1"/>
</dbReference>
<comment type="similarity">
    <text evidence="1">Belongs to the ABC transporter superfamily.</text>
</comment>
<organism evidence="4 5">
    <name type="scientific">Blautia pseudococcoides</name>
    <dbReference type="NCBI Taxonomy" id="1796616"/>
    <lineage>
        <taxon>Bacteria</taxon>
        <taxon>Bacillati</taxon>
        <taxon>Bacillota</taxon>
        <taxon>Clostridia</taxon>
        <taxon>Lachnospirales</taxon>
        <taxon>Lachnospiraceae</taxon>
        <taxon>Blautia</taxon>
    </lineage>
</organism>
<dbReference type="OrthoDB" id="2233388at2"/>
<evidence type="ECO:0000313" key="5">
    <source>
        <dbReference type="Proteomes" id="UP000092574"/>
    </source>
</evidence>
<dbReference type="KEGG" id="byl:A4V09_09560"/>
<keyword evidence="2" id="KW-0813">Transport</keyword>
<reference evidence="4" key="1">
    <citation type="submission" date="2017-04" db="EMBL/GenBank/DDBJ databases">
        <title>Complete Genome Sequences of Twelve Strains of a Stable Defined Moderately Diverse Mouse Microbiota 2 (sDMDMm2).</title>
        <authorList>
            <person name="Uchimura Y."/>
            <person name="Wyss M."/>
            <person name="Brugiroux S."/>
            <person name="Limenitakis J.P."/>
            <person name="Stecher B."/>
            <person name="McCoy K.D."/>
            <person name="Macpherson A.J."/>
        </authorList>
    </citation>
    <scope>NUCLEOTIDE SEQUENCE</scope>
    <source>
        <strain evidence="4">YL58</strain>
    </source>
</reference>
<name>A0A1C7I8Q6_9FIRM</name>
<protein>
    <recommendedName>
        <fullName evidence="3">ABC transporter domain-containing protein</fullName>
    </recommendedName>
</protein>
<dbReference type="PANTHER" id="PTHR42734">
    <property type="entry name" value="METAL TRANSPORT SYSTEM ATP-BINDING PROTEIN TM_0124-RELATED"/>
    <property type="match status" value="1"/>
</dbReference>
<feature type="domain" description="ABC transporter" evidence="3">
    <location>
        <begin position="3"/>
        <end position="208"/>
    </location>
</feature>
<evidence type="ECO:0000256" key="2">
    <source>
        <dbReference type="ARBA" id="ARBA00022448"/>
    </source>
</evidence>
<dbReference type="SUPFAM" id="SSF52540">
    <property type="entry name" value="P-loop containing nucleoside triphosphate hydrolases"/>
    <property type="match status" value="1"/>
</dbReference>
<proteinExistence type="inferred from homology"/>
<sequence>MDMELKNFTLKVGNKTLFHNVNITFENHTINHILGGNGVGKSCLAKACVGMLNCGGDIIGNKNTILIGSSSNIPEEFYIEDIVAILKKKYGKKKVNDLFMLLKLNTVSNRLCIKKMSDGQKQKIKLLAFLCEDPEVIILDEFTNALDKNSSIEIYDFINNYVKDFNMTVINITHNLSDLEYMNGNYYYVSGKNIYRIESKQQIIQKYIQGE</sequence>
<dbReference type="EMBL" id="CP015405">
    <property type="protein sequence ID" value="ANU75985.2"/>
    <property type="molecule type" value="Genomic_DNA"/>
</dbReference>
<dbReference type="STRING" id="1796616.A4V09_09560"/>
<dbReference type="InterPro" id="IPR027417">
    <property type="entry name" value="P-loop_NTPase"/>
</dbReference>
<dbReference type="Pfam" id="PF00005">
    <property type="entry name" value="ABC_tran"/>
    <property type="match status" value="1"/>
</dbReference>
<accession>A0A1C7I8Q6</accession>